<evidence type="ECO:0000313" key="9">
    <source>
        <dbReference type="EMBL" id="OAA65191.1"/>
    </source>
</evidence>
<feature type="transmembrane region" description="Helical" evidence="7">
    <location>
        <begin position="339"/>
        <end position="358"/>
    </location>
</feature>
<reference evidence="9 10" key="1">
    <citation type="journal article" date="2016" name="Genome Biol. Evol.">
        <title>Divergent and convergent evolution of fungal pathogenicity.</title>
        <authorList>
            <person name="Shang Y."/>
            <person name="Xiao G."/>
            <person name="Zheng P."/>
            <person name="Cen K."/>
            <person name="Zhan S."/>
            <person name="Wang C."/>
        </authorList>
    </citation>
    <scope>NUCLEOTIDE SEQUENCE [LARGE SCALE GENOMIC DNA]</scope>
    <source>
        <strain evidence="9 10">RCEF 264</strain>
    </source>
</reference>
<sequence>MKSLKLSGLPFFRHFTVVSFISVLLLNLSVLEFGFDGSMMGLVQAMDSFDKDFHMYYGTSHHKLDPVKLSILSSIGTPFRAAMILVALFIGERYGRWTLFVVMQLGSLAGATVLYTSRTFVQIVVGRVLLTSFSGWHDWLIPMYLAEIVPGPVRGTVIAFYMIFSYLGSFLASVATFLCSHHFPDARQYRVPFSLMWVAPAICLLFCWVLPESPRWLVRKGRDDKAVRALFRLNGSKNGYSPDEEARLLRQSIEEDSVTQGSWKDLFRGTNKRRTVTVLMCIFLIQLTGQAFVTKYGTIFVKGMNVMDPMEFGLLERGLGIVGPLTLMFIVDRLGRRQIYMTGAILYAGGLYIIGGVGTMEMHRVGNVIIAMYIICAILHIIAYHGVCMIASAEIPHLRLRDKTLTLSYFSSFLCEFGVSFSLPYLLYAPYANLESKVGFIYGSIAFAGVVWGYFYLPDTSKRSLEELEELWQSGIAAYKFSSYKAHGGVGLRVSQLERHAGGGDASSSSEEDLRRMDSEGDNLKRVEVVHEEVVVPTKE</sequence>
<dbReference type="PANTHER" id="PTHR48022">
    <property type="entry name" value="PLASTIDIC GLUCOSE TRANSPORTER 4"/>
    <property type="match status" value="1"/>
</dbReference>
<evidence type="ECO:0000256" key="3">
    <source>
        <dbReference type="ARBA" id="ARBA00022692"/>
    </source>
</evidence>
<dbReference type="InterPro" id="IPR005828">
    <property type="entry name" value="MFS_sugar_transport-like"/>
</dbReference>
<dbReference type="PROSITE" id="PS00216">
    <property type="entry name" value="SUGAR_TRANSPORT_1"/>
    <property type="match status" value="1"/>
</dbReference>
<protein>
    <submittedName>
        <fullName evidence="9">General substrate transporter</fullName>
    </submittedName>
</protein>
<evidence type="ECO:0000256" key="2">
    <source>
        <dbReference type="ARBA" id="ARBA00010992"/>
    </source>
</evidence>
<dbReference type="PROSITE" id="PS50850">
    <property type="entry name" value="MFS"/>
    <property type="match status" value="1"/>
</dbReference>
<dbReference type="GO" id="GO:0005351">
    <property type="term" value="F:carbohydrate:proton symporter activity"/>
    <property type="evidence" value="ECO:0007669"/>
    <property type="project" value="TreeGrafter"/>
</dbReference>
<keyword evidence="5 7" id="KW-0472">Membrane</keyword>
<feature type="region of interest" description="Disordered" evidence="6">
    <location>
        <begin position="499"/>
        <end position="524"/>
    </location>
</feature>
<dbReference type="InterPro" id="IPR020846">
    <property type="entry name" value="MFS_dom"/>
</dbReference>
<feature type="transmembrane region" description="Helical" evidence="7">
    <location>
        <begin position="314"/>
        <end position="332"/>
    </location>
</feature>
<keyword evidence="3 7" id="KW-0812">Transmembrane</keyword>
<evidence type="ECO:0000256" key="1">
    <source>
        <dbReference type="ARBA" id="ARBA00004141"/>
    </source>
</evidence>
<feature type="transmembrane region" description="Helical" evidence="7">
    <location>
        <begin position="405"/>
        <end position="427"/>
    </location>
</feature>
<comment type="caution">
    <text evidence="9">The sequence shown here is derived from an EMBL/GenBank/DDBJ whole genome shotgun (WGS) entry which is preliminary data.</text>
</comment>
<dbReference type="Gene3D" id="1.20.1250.20">
    <property type="entry name" value="MFS general substrate transporter like domains"/>
    <property type="match status" value="1"/>
</dbReference>
<keyword evidence="10" id="KW-1185">Reference proteome</keyword>
<dbReference type="OrthoDB" id="6612291at2759"/>
<dbReference type="GO" id="GO:0016020">
    <property type="term" value="C:membrane"/>
    <property type="evidence" value="ECO:0007669"/>
    <property type="project" value="UniProtKB-SubCell"/>
</dbReference>
<evidence type="ECO:0000313" key="10">
    <source>
        <dbReference type="Proteomes" id="UP000076874"/>
    </source>
</evidence>
<dbReference type="InterPro" id="IPR005829">
    <property type="entry name" value="Sugar_transporter_CS"/>
</dbReference>
<feature type="transmembrane region" description="Helical" evidence="7">
    <location>
        <begin position="439"/>
        <end position="457"/>
    </location>
</feature>
<feature type="transmembrane region" description="Helical" evidence="7">
    <location>
        <begin position="370"/>
        <end position="393"/>
    </location>
</feature>
<name>A0A167XNI2_9HYPO</name>
<evidence type="ECO:0000256" key="6">
    <source>
        <dbReference type="SAM" id="MobiDB-lite"/>
    </source>
</evidence>
<gene>
    <name evidence="9" type="ORF">SPI_01978</name>
</gene>
<feature type="transmembrane region" description="Helical" evidence="7">
    <location>
        <begin position="158"/>
        <end position="183"/>
    </location>
</feature>
<evidence type="ECO:0000256" key="5">
    <source>
        <dbReference type="ARBA" id="ARBA00023136"/>
    </source>
</evidence>
<evidence type="ECO:0000256" key="4">
    <source>
        <dbReference type="ARBA" id="ARBA00022989"/>
    </source>
</evidence>
<dbReference type="STRING" id="1081102.A0A167XNI2"/>
<dbReference type="AlphaFoldDB" id="A0A167XNI2"/>
<dbReference type="Proteomes" id="UP000076874">
    <property type="component" value="Unassembled WGS sequence"/>
</dbReference>
<feature type="compositionally biased region" description="Basic and acidic residues" evidence="6">
    <location>
        <begin position="512"/>
        <end position="524"/>
    </location>
</feature>
<comment type="similarity">
    <text evidence="2">Belongs to the major facilitator superfamily. Sugar transporter (TC 2.A.1.1) family.</text>
</comment>
<evidence type="ECO:0000256" key="7">
    <source>
        <dbReference type="SAM" id="Phobius"/>
    </source>
</evidence>
<dbReference type="SUPFAM" id="SSF103473">
    <property type="entry name" value="MFS general substrate transporter"/>
    <property type="match status" value="1"/>
</dbReference>
<dbReference type="PANTHER" id="PTHR48022:SF77">
    <property type="entry name" value="MAJOR FACILITATOR SUPERFAMILY (MFS) PROFILE DOMAIN-CONTAINING PROTEIN"/>
    <property type="match status" value="1"/>
</dbReference>
<dbReference type="EMBL" id="AZHD01000003">
    <property type="protein sequence ID" value="OAA65191.1"/>
    <property type="molecule type" value="Genomic_DNA"/>
</dbReference>
<dbReference type="InterPro" id="IPR050360">
    <property type="entry name" value="MFS_Sugar_Transporters"/>
</dbReference>
<proteinExistence type="inferred from homology"/>
<evidence type="ECO:0000259" key="8">
    <source>
        <dbReference type="PROSITE" id="PS50850"/>
    </source>
</evidence>
<accession>A0A167XNI2</accession>
<organism evidence="9 10">
    <name type="scientific">Niveomyces insectorum RCEF 264</name>
    <dbReference type="NCBI Taxonomy" id="1081102"/>
    <lineage>
        <taxon>Eukaryota</taxon>
        <taxon>Fungi</taxon>
        <taxon>Dikarya</taxon>
        <taxon>Ascomycota</taxon>
        <taxon>Pezizomycotina</taxon>
        <taxon>Sordariomycetes</taxon>
        <taxon>Hypocreomycetidae</taxon>
        <taxon>Hypocreales</taxon>
        <taxon>Cordycipitaceae</taxon>
        <taxon>Niveomyces</taxon>
    </lineage>
</organism>
<feature type="transmembrane region" description="Helical" evidence="7">
    <location>
        <begin position="189"/>
        <end position="210"/>
    </location>
</feature>
<keyword evidence="4 7" id="KW-1133">Transmembrane helix</keyword>
<feature type="domain" description="Major facilitator superfamily (MFS) profile" evidence="8">
    <location>
        <begin position="22"/>
        <end position="461"/>
    </location>
</feature>
<dbReference type="InterPro" id="IPR036259">
    <property type="entry name" value="MFS_trans_sf"/>
</dbReference>
<dbReference type="Pfam" id="PF00083">
    <property type="entry name" value="Sugar_tr"/>
    <property type="match status" value="1"/>
</dbReference>
<comment type="subcellular location">
    <subcellularLocation>
        <location evidence="1">Membrane</location>
        <topology evidence="1">Multi-pass membrane protein</topology>
    </subcellularLocation>
</comment>
<feature type="transmembrane region" description="Helical" evidence="7">
    <location>
        <begin position="276"/>
        <end position="294"/>
    </location>
</feature>
<feature type="transmembrane region" description="Helical" evidence="7">
    <location>
        <begin position="69"/>
        <end position="90"/>
    </location>
</feature>